<feature type="DNA-binding region" description="HMG box" evidence="9">
    <location>
        <begin position="171"/>
        <end position="239"/>
    </location>
</feature>
<keyword evidence="8 9" id="KW-0539">Nucleus</keyword>
<evidence type="ECO:0000259" key="11">
    <source>
        <dbReference type="PROSITE" id="PS50118"/>
    </source>
</evidence>
<name>A0AAW0NX49_9GOBI</name>
<dbReference type="Pfam" id="PF00505">
    <property type="entry name" value="HMG_box"/>
    <property type="match status" value="1"/>
</dbReference>
<evidence type="ECO:0000256" key="7">
    <source>
        <dbReference type="ARBA" id="ARBA00023163"/>
    </source>
</evidence>
<protein>
    <recommendedName>
        <fullName evidence="11">HMG box domain-containing protein</fullName>
    </recommendedName>
</protein>
<keyword evidence="3" id="KW-0879">Wnt signaling pathway</keyword>
<evidence type="ECO:0000256" key="5">
    <source>
        <dbReference type="ARBA" id="ARBA00023125"/>
    </source>
</evidence>
<dbReference type="GO" id="GO:0000785">
    <property type="term" value="C:chromatin"/>
    <property type="evidence" value="ECO:0007669"/>
    <property type="project" value="TreeGrafter"/>
</dbReference>
<dbReference type="AlphaFoldDB" id="A0AAW0NX49"/>
<reference evidence="13" key="1">
    <citation type="submission" date="2024-04" db="EMBL/GenBank/DDBJ databases">
        <title>Salinicola lusitanus LLJ914,a marine bacterium isolated from the Okinawa Trough.</title>
        <authorList>
            <person name="Li J."/>
        </authorList>
    </citation>
    <scope>NUCLEOTIDE SEQUENCE [LARGE SCALE GENOMIC DNA]</scope>
</reference>
<dbReference type="PROSITE" id="PS50118">
    <property type="entry name" value="HMG_BOX_2"/>
    <property type="match status" value="2"/>
</dbReference>
<evidence type="ECO:0000256" key="4">
    <source>
        <dbReference type="ARBA" id="ARBA00023015"/>
    </source>
</evidence>
<dbReference type="InterPro" id="IPR009071">
    <property type="entry name" value="HMG_box_dom"/>
</dbReference>
<evidence type="ECO:0000256" key="6">
    <source>
        <dbReference type="ARBA" id="ARBA00023159"/>
    </source>
</evidence>
<dbReference type="InterPro" id="IPR036910">
    <property type="entry name" value="HMG_box_dom_sf"/>
</dbReference>
<dbReference type="GO" id="GO:0060070">
    <property type="term" value="P:canonical Wnt signaling pathway"/>
    <property type="evidence" value="ECO:0007669"/>
    <property type="project" value="TreeGrafter"/>
</dbReference>
<accession>A0AAW0NX49</accession>
<dbReference type="Gene3D" id="1.10.30.10">
    <property type="entry name" value="High mobility group box domain"/>
    <property type="match status" value="2"/>
</dbReference>
<dbReference type="InterPro" id="IPR024940">
    <property type="entry name" value="TCF/LEF"/>
</dbReference>
<feature type="domain" description="HMG box" evidence="11">
    <location>
        <begin position="171"/>
        <end position="239"/>
    </location>
</feature>
<keyword evidence="13" id="KW-1185">Reference proteome</keyword>
<dbReference type="GO" id="GO:1990907">
    <property type="term" value="C:beta-catenin-TCF complex"/>
    <property type="evidence" value="ECO:0007669"/>
    <property type="project" value="TreeGrafter"/>
</dbReference>
<organism evidence="12 13">
    <name type="scientific">Mugilogobius chulae</name>
    <name type="common">yellowstripe goby</name>
    <dbReference type="NCBI Taxonomy" id="88201"/>
    <lineage>
        <taxon>Eukaryota</taxon>
        <taxon>Metazoa</taxon>
        <taxon>Chordata</taxon>
        <taxon>Craniata</taxon>
        <taxon>Vertebrata</taxon>
        <taxon>Euteleostomi</taxon>
        <taxon>Actinopterygii</taxon>
        <taxon>Neopterygii</taxon>
        <taxon>Teleostei</taxon>
        <taxon>Neoteleostei</taxon>
        <taxon>Acanthomorphata</taxon>
        <taxon>Gobiaria</taxon>
        <taxon>Gobiiformes</taxon>
        <taxon>Gobioidei</taxon>
        <taxon>Gobiidae</taxon>
        <taxon>Gobionellinae</taxon>
        <taxon>Mugilogobius</taxon>
    </lineage>
</organism>
<evidence type="ECO:0000256" key="1">
    <source>
        <dbReference type="ARBA" id="ARBA00004123"/>
    </source>
</evidence>
<feature type="DNA-binding region" description="HMG box" evidence="9">
    <location>
        <begin position="33"/>
        <end position="82"/>
    </location>
</feature>
<feature type="compositionally biased region" description="Polar residues" evidence="10">
    <location>
        <begin position="265"/>
        <end position="275"/>
    </location>
</feature>
<keyword evidence="7" id="KW-0804">Transcription</keyword>
<evidence type="ECO:0000256" key="10">
    <source>
        <dbReference type="SAM" id="MobiDB-lite"/>
    </source>
</evidence>
<keyword evidence="6" id="KW-0010">Activator</keyword>
<comment type="caution">
    <text evidence="12">The sequence shown here is derived from an EMBL/GenBank/DDBJ whole genome shotgun (WGS) entry which is preliminary data.</text>
</comment>
<proteinExistence type="inferred from homology"/>
<evidence type="ECO:0000256" key="3">
    <source>
        <dbReference type="ARBA" id="ARBA00022687"/>
    </source>
</evidence>
<evidence type="ECO:0000256" key="9">
    <source>
        <dbReference type="PROSITE-ProRule" id="PRU00267"/>
    </source>
</evidence>
<evidence type="ECO:0000313" key="13">
    <source>
        <dbReference type="Proteomes" id="UP001460270"/>
    </source>
</evidence>
<feature type="compositionally biased region" description="Low complexity" evidence="10">
    <location>
        <begin position="1"/>
        <end position="13"/>
    </location>
</feature>
<dbReference type="SUPFAM" id="SSF47095">
    <property type="entry name" value="HMG-box"/>
    <property type="match status" value="2"/>
</dbReference>
<evidence type="ECO:0000313" key="12">
    <source>
        <dbReference type="EMBL" id="KAK7902206.1"/>
    </source>
</evidence>
<comment type="subcellular location">
    <subcellularLocation>
        <location evidence="1">Nucleus</location>
    </subcellularLocation>
</comment>
<feature type="region of interest" description="Disordered" evidence="10">
    <location>
        <begin position="1"/>
        <end position="30"/>
    </location>
</feature>
<evidence type="ECO:0000256" key="8">
    <source>
        <dbReference type="ARBA" id="ARBA00023242"/>
    </source>
</evidence>
<dbReference type="GO" id="GO:0000978">
    <property type="term" value="F:RNA polymerase II cis-regulatory region sequence-specific DNA binding"/>
    <property type="evidence" value="ECO:0007669"/>
    <property type="project" value="TreeGrafter"/>
</dbReference>
<dbReference type="GO" id="GO:0000981">
    <property type="term" value="F:DNA-binding transcription factor activity, RNA polymerase II-specific"/>
    <property type="evidence" value="ECO:0007669"/>
    <property type="project" value="TreeGrafter"/>
</dbReference>
<keyword evidence="4" id="KW-0805">Transcription regulation</keyword>
<dbReference type="SMART" id="SM00398">
    <property type="entry name" value="HMG"/>
    <property type="match status" value="2"/>
</dbReference>
<keyword evidence="5 9" id="KW-0238">DNA-binding</keyword>
<feature type="region of interest" description="Disordered" evidence="10">
    <location>
        <begin position="256"/>
        <end position="275"/>
    </location>
</feature>
<sequence length="424" mass="48089">MDTSNTSNTSKTLKTSRKRKLDDTEEGENKPYIKKPLNAFMIFRAEQRQKVWKMLSGQEKAPYFEQAEREKAAHKAMYLGWSAKDNLVRGKKARRSGADYITDLVQNSLPSQTFDCQPYPVQDVNNETLQGLPVQSNYSKAVPLQTISAQTINNYSLPIQTSRKDTDKPYIKKPPNAFMLFMAEQRQRVMQALNIKNSAQVNVEIGQRWKMLSELEKAPYFEQADRVKRAHEAKYPGWSPKDNLVSSSILQHRTEAFERNEPGETDSNTNPSTNESINQAVPVQIFYYEVPPVQYIQNQTFPGQDLQHQALYNPAIQSQAVSVQHLNQALYVPTIQSQAVSVQHHQNQALHVPATESQAVSVQHLQNQALHVPATESQAVSFQHLQNQALHVPATENQAVSIQYLQNQALYVQHLLNQALCIPA</sequence>
<dbReference type="Proteomes" id="UP001460270">
    <property type="component" value="Unassembled WGS sequence"/>
</dbReference>
<comment type="similarity">
    <text evidence="2">Belongs to the TCF/LEF family.</text>
</comment>
<gene>
    <name evidence="12" type="ORF">WMY93_018975</name>
</gene>
<feature type="domain" description="HMG box" evidence="11">
    <location>
        <begin position="33"/>
        <end position="82"/>
    </location>
</feature>
<dbReference type="EMBL" id="JBBPFD010000013">
    <property type="protein sequence ID" value="KAK7902206.1"/>
    <property type="molecule type" value="Genomic_DNA"/>
</dbReference>
<evidence type="ECO:0000256" key="2">
    <source>
        <dbReference type="ARBA" id="ARBA00006569"/>
    </source>
</evidence>
<dbReference type="PANTHER" id="PTHR10373:SF38">
    <property type="entry name" value="PROTEIN PANGOLIN, ISOFORM J"/>
    <property type="match status" value="1"/>
</dbReference>
<dbReference type="PANTHER" id="PTHR10373">
    <property type="entry name" value="TRANSCRIPTION FACTOR 7 FAMILY MEMBER"/>
    <property type="match status" value="1"/>
</dbReference>